<comment type="caution">
    <text evidence="2">The sequence shown here is derived from an EMBL/GenBank/DDBJ whole genome shotgun (WGS) entry which is preliminary data.</text>
</comment>
<dbReference type="SUPFAM" id="SSF53335">
    <property type="entry name" value="S-adenosyl-L-methionine-dependent methyltransferases"/>
    <property type="match status" value="1"/>
</dbReference>
<dbReference type="GO" id="GO:0008168">
    <property type="term" value="F:methyltransferase activity"/>
    <property type="evidence" value="ECO:0007669"/>
    <property type="project" value="UniProtKB-KW"/>
</dbReference>
<organism evidence="2 3">
    <name type="scientific">Chitinivibrio alkaliphilus ACht1</name>
    <dbReference type="NCBI Taxonomy" id="1313304"/>
    <lineage>
        <taxon>Bacteria</taxon>
        <taxon>Pseudomonadati</taxon>
        <taxon>Fibrobacterota</taxon>
        <taxon>Chitinivibrionia</taxon>
        <taxon>Chitinivibrionales</taxon>
        <taxon>Chitinivibrionaceae</taxon>
        <taxon>Chitinivibrio</taxon>
    </lineage>
</organism>
<dbReference type="InterPro" id="IPR029063">
    <property type="entry name" value="SAM-dependent_MTases_sf"/>
</dbReference>
<dbReference type="PANTHER" id="PTHR43667:SF2">
    <property type="entry name" value="FATTY ACID C-METHYL TRANSFERASE"/>
    <property type="match status" value="1"/>
</dbReference>
<dbReference type="InterPro" id="IPR025714">
    <property type="entry name" value="Methyltranfer_dom"/>
</dbReference>
<reference evidence="2 3" key="1">
    <citation type="journal article" date="2013" name="Environ. Microbiol.">
        <title>Genome analysis of Chitinivibrio alkaliphilus gen. nov., sp. nov., a novel extremely haloalkaliphilic anaerobic chitinolytic bacterium from the candidate phylum Termite Group 3.</title>
        <authorList>
            <person name="Sorokin D.Y."/>
            <person name="Gumerov V.M."/>
            <person name="Rakitin A.L."/>
            <person name="Beletsky A.V."/>
            <person name="Damste J.S."/>
            <person name="Muyzer G."/>
            <person name="Mardanov A.V."/>
            <person name="Ravin N.V."/>
        </authorList>
    </citation>
    <scope>NUCLEOTIDE SEQUENCE [LARGE SCALE GENOMIC DNA]</scope>
    <source>
        <strain evidence="2 3">ACht1</strain>
    </source>
</reference>
<dbReference type="Gene3D" id="3.40.50.150">
    <property type="entry name" value="Vaccinia Virus protein VP39"/>
    <property type="match status" value="1"/>
</dbReference>
<dbReference type="RefSeq" id="WP_022637678.1">
    <property type="nucleotide sequence ID" value="NZ_ASJR01000030.1"/>
</dbReference>
<gene>
    <name evidence="2" type="ORF">CALK_2317</name>
</gene>
<dbReference type="InterPro" id="IPR050723">
    <property type="entry name" value="CFA/CMAS"/>
</dbReference>
<keyword evidence="2" id="KW-0489">Methyltransferase</keyword>
<evidence type="ECO:0000259" key="1">
    <source>
        <dbReference type="Pfam" id="PF13847"/>
    </source>
</evidence>
<dbReference type="CDD" id="cd02440">
    <property type="entry name" value="AdoMet_MTases"/>
    <property type="match status" value="1"/>
</dbReference>
<keyword evidence="3" id="KW-1185">Reference proteome</keyword>
<sequence length="281" mass="31844">MTIFTESFWIDQWNQLNATRSSQRGWANAAVWNSMAESYGSRDESWRRARKNEVQKLVDQGIIFPGAKVLDIGCGPGSHGIFFAEAGCEVVAVDISEKMIERFESEIPAHLTSQVECRVCNWHEMDPDQEKFTRAFDLVFANMTPAIGSADDLMRLIHCSRGWCHWAGWAGVRRDFLMEDIRRELSIGNQGAFEGNALYVFNLLVSKGYFPDLSFTERNFTRDVSVEKMTEQAAAILSTESHIPAEELRPRIATYLRSIACDGVIQRKSMGRSGAMRWAIN</sequence>
<protein>
    <submittedName>
        <fullName evidence="2">S-adenosylmethionine-dependent methyltransferase</fullName>
    </submittedName>
</protein>
<feature type="domain" description="Methyltransferase" evidence="1">
    <location>
        <begin position="65"/>
        <end position="145"/>
    </location>
</feature>
<accession>U7D2X8</accession>
<proteinExistence type="predicted"/>
<dbReference type="AlphaFoldDB" id="U7D2X8"/>
<dbReference type="Pfam" id="PF13847">
    <property type="entry name" value="Methyltransf_31"/>
    <property type="match status" value="1"/>
</dbReference>
<evidence type="ECO:0000313" key="2">
    <source>
        <dbReference type="EMBL" id="ERP30829.1"/>
    </source>
</evidence>
<dbReference type="EMBL" id="ASJR01000030">
    <property type="protein sequence ID" value="ERP30829.1"/>
    <property type="molecule type" value="Genomic_DNA"/>
</dbReference>
<name>U7D2X8_9BACT</name>
<dbReference type="GO" id="GO:0032259">
    <property type="term" value="P:methylation"/>
    <property type="evidence" value="ECO:0007669"/>
    <property type="project" value="UniProtKB-KW"/>
</dbReference>
<dbReference type="PANTHER" id="PTHR43667">
    <property type="entry name" value="CYCLOPROPANE-FATTY-ACYL-PHOSPHOLIPID SYNTHASE"/>
    <property type="match status" value="1"/>
</dbReference>
<dbReference type="eggNOG" id="COG2226">
    <property type="taxonomic scope" value="Bacteria"/>
</dbReference>
<dbReference type="Proteomes" id="UP000017148">
    <property type="component" value="Unassembled WGS sequence"/>
</dbReference>
<dbReference type="OrthoDB" id="21342at2"/>
<keyword evidence="2" id="KW-0808">Transferase</keyword>
<evidence type="ECO:0000313" key="3">
    <source>
        <dbReference type="Proteomes" id="UP000017148"/>
    </source>
</evidence>
<dbReference type="STRING" id="1313304.CALK_2317"/>